<evidence type="ECO:0000256" key="3">
    <source>
        <dbReference type="PROSITE-ProRule" id="PRU00519"/>
    </source>
</evidence>
<dbReference type="STRING" id="675824.A0A1E3Q8K5"/>
<feature type="domain" description="GST C-terminal" evidence="5">
    <location>
        <begin position="1"/>
        <end position="86"/>
    </location>
</feature>
<dbReference type="Gene3D" id="3.30.70.1010">
    <property type="entry name" value="Translation elongation factor EF1B, gamma chain, conserved domain"/>
    <property type="match status" value="1"/>
</dbReference>
<evidence type="ECO:0000256" key="1">
    <source>
        <dbReference type="ARBA" id="ARBA00022768"/>
    </source>
</evidence>
<dbReference type="SUPFAM" id="SSF89942">
    <property type="entry name" value="eEF1-gamma domain"/>
    <property type="match status" value="1"/>
</dbReference>
<dbReference type="InterPro" id="IPR036282">
    <property type="entry name" value="Glutathione-S-Trfase_C_sf"/>
</dbReference>
<accession>A0A1E3Q8K5</accession>
<dbReference type="Proteomes" id="UP000094385">
    <property type="component" value="Unassembled WGS sequence"/>
</dbReference>
<evidence type="ECO:0000313" key="6">
    <source>
        <dbReference type="EMBL" id="ODQ73996.1"/>
    </source>
</evidence>
<dbReference type="SMART" id="SM01183">
    <property type="entry name" value="EF1G"/>
    <property type="match status" value="1"/>
</dbReference>
<evidence type="ECO:0000256" key="2">
    <source>
        <dbReference type="ARBA" id="ARBA00022917"/>
    </source>
</evidence>
<dbReference type="InterPro" id="IPR001662">
    <property type="entry name" value="EF1B_G_C"/>
</dbReference>
<gene>
    <name evidence="6" type="ORF">LIPSTDRAFT_3200</name>
</gene>
<feature type="domain" description="EF-1-gamma C-terminal" evidence="4">
    <location>
        <begin position="92"/>
        <end position="250"/>
    </location>
</feature>
<dbReference type="AlphaFoldDB" id="A0A1E3Q8K5"/>
<dbReference type="InterPro" id="IPR036433">
    <property type="entry name" value="EF1B_G_C_sf"/>
</dbReference>
<name>A0A1E3Q8K5_LIPST</name>
<dbReference type="Pfam" id="PF00647">
    <property type="entry name" value="EF1G"/>
    <property type="match status" value="1"/>
</dbReference>
<dbReference type="EMBL" id="KV454293">
    <property type="protein sequence ID" value="ODQ73996.1"/>
    <property type="molecule type" value="Genomic_DNA"/>
</dbReference>
<dbReference type="PROSITE" id="PS50405">
    <property type="entry name" value="GST_CTER"/>
    <property type="match status" value="1"/>
</dbReference>
<dbReference type="PANTHER" id="PTHR43986:SF1">
    <property type="entry name" value="ELONGATION FACTOR 1-GAMMA"/>
    <property type="match status" value="1"/>
</dbReference>
<dbReference type="InterPro" id="IPR010987">
    <property type="entry name" value="Glutathione-S-Trfase_C-like"/>
</dbReference>
<organism evidence="6 7">
    <name type="scientific">Lipomyces starkeyi NRRL Y-11557</name>
    <dbReference type="NCBI Taxonomy" id="675824"/>
    <lineage>
        <taxon>Eukaryota</taxon>
        <taxon>Fungi</taxon>
        <taxon>Dikarya</taxon>
        <taxon>Ascomycota</taxon>
        <taxon>Saccharomycotina</taxon>
        <taxon>Lipomycetes</taxon>
        <taxon>Lipomycetales</taxon>
        <taxon>Lipomycetaceae</taxon>
        <taxon>Lipomyces</taxon>
    </lineage>
</organism>
<evidence type="ECO:0008006" key="8">
    <source>
        <dbReference type="Google" id="ProtNLM"/>
    </source>
</evidence>
<dbReference type="Gene3D" id="1.20.1050.10">
    <property type="match status" value="1"/>
</dbReference>
<dbReference type="PANTHER" id="PTHR43986">
    <property type="entry name" value="ELONGATION FACTOR 1-GAMMA"/>
    <property type="match status" value="1"/>
</dbReference>
<dbReference type="GO" id="GO:0003746">
    <property type="term" value="F:translation elongation factor activity"/>
    <property type="evidence" value="ECO:0007669"/>
    <property type="project" value="UniProtKB-UniRule"/>
</dbReference>
<dbReference type="CDD" id="cd03181">
    <property type="entry name" value="GST_C_EF1Bgamma_like"/>
    <property type="match status" value="1"/>
</dbReference>
<protein>
    <recommendedName>
        <fullName evidence="8">GST C-terminal domain-containing protein</fullName>
    </recommendedName>
</protein>
<dbReference type="GO" id="GO:0005634">
    <property type="term" value="C:nucleus"/>
    <property type="evidence" value="ECO:0007669"/>
    <property type="project" value="TreeGrafter"/>
</dbReference>
<sequence length="250" mass="28959">MSVDKAMEDTELFMSIYEKHFTERTWLVGERFTLADLFVANLFSRGFEHVFGTAWRAAHPAITRWFNTVINQSIWLDADIFIDEPIKYTPPKKEALGSAKLPLDAWKRQYSNEDTRPVALPWFWENYNPEEYSLWKVKYKYDDELTLTFMSANLIGGFFNRLSASMKYLFGCLVVYGVNNSNGIVGAFVVRGQEYAPAFDVAPDWESYEFSKLEASKPEDKEFVEDMWAWDKPVVVDGVPKEIADGKVFK</sequence>
<proteinExistence type="predicted"/>
<reference evidence="6 7" key="1">
    <citation type="journal article" date="2016" name="Proc. Natl. Acad. Sci. U.S.A.">
        <title>Comparative genomics of biotechnologically important yeasts.</title>
        <authorList>
            <person name="Riley R."/>
            <person name="Haridas S."/>
            <person name="Wolfe K.H."/>
            <person name="Lopes M.R."/>
            <person name="Hittinger C.T."/>
            <person name="Goeker M."/>
            <person name="Salamov A.A."/>
            <person name="Wisecaver J.H."/>
            <person name="Long T.M."/>
            <person name="Calvey C.H."/>
            <person name="Aerts A.L."/>
            <person name="Barry K.W."/>
            <person name="Choi C."/>
            <person name="Clum A."/>
            <person name="Coughlan A.Y."/>
            <person name="Deshpande S."/>
            <person name="Douglass A.P."/>
            <person name="Hanson S.J."/>
            <person name="Klenk H.-P."/>
            <person name="LaButti K.M."/>
            <person name="Lapidus A."/>
            <person name="Lindquist E.A."/>
            <person name="Lipzen A.M."/>
            <person name="Meier-Kolthoff J.P."/>
            <person name="Ohm R.A."/>
            <person name="Otillar R.P."/>
            <person name="Pangilinan J.L."/>
            <person name="Peng Y."/>
            <person name="Rokas A."/>
            <person name="Rosa C.A."/>
            <person name="Scheuner C."/>
            <person name="Sibirny A.A."/>
            <person name="Slot J.C."/>
            <person name="Stielow J.B."/>
            <person name="Sun H."/>
            <person name="Kurtzman C.P."/>
            <person name="Blackwell M."/>
            <person name="Grigoriev I.V."/>
            <person name="Jeffries T.W."/>
        </authorList>
    </citation>
    <scope>NUCLEOTIDE SEQUENCE [LARGE SCALE GENOMIC DNA]</scope>
    <source>
        <strain evidence="6 7">NRRL Y-11557</strain>
    </source>
</reference>
<dbReference type="FunFam" id="3.30.70.1010:FF:000001">
    <property type="entry name" value="Elongation factor 1-gamma 1"/>
    <property type="match status" value="1"/>
</dbReference>
<dbReference type="GO" id="GO:0005737">
    <property type="term" value="C:cytoplasm"/>
    <property type="evidence" value="ECO:0007669"/>
    <property type="project" value="TreeGrafter"/>
</dbReference>
<dbReference type="Pfam" id="PF00043">
    <property type="entry name" value="GST_C"/>
    <property type="match status" value="1"/>
</dbReference>
<dbReference type="SUPFAM" id="SSF47616">
    <property type="entry name" value="GST C-terminal domain-like"/>
    <property type="match status" value="1"/>
</dbReference>
<dbReference type="InterPro" id="IPR004046">
    <property type="entry name" value="GST_C"/>
</dbReference>
<keyword evidence="1 3" id="KW-0251">Elongation factor</keyword>
<dbReference type="OrthoDB" id="249703at2759"/>
<evidence type="ECO:0000259" key="5">
    <source>
        <dbReference type="PROSITE" id="PS50405"/>
    </source>
</evidence>
<evidence type="ECO:0000259" key="4">
    <source>
        <dbReference type="PROSITE" id="PS50040"/>
    </source>
</evidence>
<dbReference type="PROSITE" id="PS50040">
    <property type="entry name" value="EF1G_C"/>
    <property type="match status" value="1"/>
</dbReference>
<evidence type="ECO:0000313" key="7">
    <source>
        <dbReference type="Proteomes" id="UP000094385"/>
    </source>
</evidence>
<keyword evidence="2 3" id="KW-0648">Protein biosynthesis</keyword>
<dbReference type="InterPro" id="IPR050802">
    <property type="entry name" value="EF-GSTs"/>
</dbReference>
<keyword evidence="7" id="KW-1185">Reference proteome</keyword>